<evidence type="ECO:0000256" key="1">
    <source>
        <dbReference type="ARBA" id="ARBA00008898"/>
    </source>
</evidence>
<dbReference type="SMART" id="SM00903">
    <property type="entry name" value="Flavin_Reduct"/>
    <property type="match status" value="1"/>
</dbReference>
<sequence length="193" mass="20693">MAGEPAGPVSSERPGTIASPTPQAMRRALGLFASGVTIITGLDDGEPAGFACQAFSSVSLDPPMILFCVDRGSRSWPRIRRSGRFTVNVLGEDQVALCARFGSKTGSKFDGLDWTLSRWSTPALPGVILRVHAEVQDVHAAGDHDVVIGLVRELEPAPGGRPLVFYRGKFGLEHDIPQALLPFGLWGWADDWG</sequence>
<keyword evidence="2" id="KW-0560">Oxidoreductase</keyword>
<dbReference type="RefSeq" id="WP_145856966.1">
    <property type="nucleotide sequence ID" value="NZ_RPFW01000005.1"/>
</dbReference>
<dbReference type="InterPro" id="IPR012349">
    <property type="entry name" value="Split_barrel_FMN-bd"/>
</dbReference>
<dbReference type="AlphaFoldDB" id="A0A6P2BSZ9"/>
<protein>
    <submittedName>
        <fullName evidence="5">Flavin reductase</fullName>
    </submittedName>
</protein>
<evidence type="ECO:0000256" key="3">
    <source>
        <dbReference type="SAM" id="MobiDB-lite"/>
    </source>
</evidence>
<feature type="domain" description="Flavin reductase like" evidence="4">
    <location>
        <begin position="29"/>
        <end position="172"/>
    </location>
</feature>
<gene>
    <name evidence="5" type="ORF">EAS64_25530</name>
</gene>
<evidence type="ECO:0000313" key="6">
    <source>
        <dbReference type="Proteomes" id="UP000460272"/>
    </source>
</evidence>
<feature type="region of interest" description="Disordered" evidence="3">
    <location>
        <begin position="1"/>
        <end position="20"/>
    </location>
</feature>
<dbReference type="PANTHER" id="PTHR30466:SF11">
    <property type="entry name" value="FLAVIN-DEPENDENT MONOOXYGENASE, REDUCTASE SUBUNIT HSAB"/>
    <property type="match status" value="1"/>
</dbReference>
<name>A0A6P2BSZ9_9ACTN</name>
<comment type="similarity">
    <text evidence="1">Belongs to the non-flavoprotein flavin reductase family.</text>
</comment>
<dbReference type="InterPro" id="IPR002563">
    <property type="entry name" value="Flavin_Rdtase-like_dom"/>
</dbReference>
<dbReference type="GO" id="GO:0010181">
    <property type="term" value="F:FMN binding"/>
    <property type="evidence" value="ECO:0007669"/>
    <property type="project" value="InterPro"/>
</dbReference>
<proteinExistence type="inferred from homology"/>
<evidence type="ECO:0000256" key="2">
    <source>
        <dbReference type="ARBA" id="ARBA00023002"/>
    </source>
</evidence>
<dbReference type="SUPFAM" id="SSF50475">
    <property type="entry name" value="FMN-binding split barrel"/>
    <property type="match status" value="1"/>
</dbReference>
<dbReference type="Pfam" id="PF01613">
    <property type="entry name" value="Flavin_Reduct"/>
    <property type="match status" value="1"/>
</dbReference>
<evidence type="ECO:0000259" key="4">
    <source>
        <dbReference type="SMART" id="SM00903"/>
    </source>
</evidence>
<comment type="caution">
    <text evidence="5">The sequence shown here is derived from an EMBL/GenBank/DDBJ whole genome shotgun (WGS) entry which is preliminary data.</text>
</comment>
<dbReference type="Gene3D" id="2.30.110.10">
    <property type="entry name" value="Electron Transport, Fmn-binding Protein, Chain A"/>
    <property type="match status" value="1"/>
</dbReference>
<evidence type="ECO:0000313" key="5">
    <source>
        <dbReference type="EMBL" id="TVZ02192.1"/>
    </source>
</evidence>
<organism evidence="5 6">
    <name type="scientific">Trebonia kvetii</name>
    <dbReference type="NCBI Taxonomy" id="2480626"/>
    <lineage>
        <taxon>Bacteria</taxon>
        <taxon>Bacillati</taxon>
        <taxon>Actinomycetota</taxon>
        <taxon>Actinomycetes</taxon>
        <taxon>Streptosporangiales</taxon>
        <taxon>Treboniaceae</taxon>
        <taxon>Trebonia</taxon>
    </lineage>
</organism>
<dbReference type="GO" id="GO:0042602">
    <property type="term" value="F:riboflavin reductase (NADPH) activity"/>
    <property type="evidence" value="ECO:0007669"/>
    <property type="project" value="TreeGrafter"/>
</dbReference>
<keyword evidence="6" id="KW-1185">Reference proteome</keyword>
<dbReference type="PANTHER" id="PTHR30466">
    <property type="entry name" value="FLAVIN REDUCTASE"/>
    <property type="match status" value="1"/>
</dbReference>
<reference evidence="5 6" key="1">
    <citation type="submission" date="2018-11" db="EMBL/GenBank/DDBJ databases">
        <title>Trebonia kvetii gen.nov., sp.nov., a novel acidophilic actinobacterium, and proposal of the new actinobacterial family Treboniaceae fam. nov.</title>
        <authorList>
            <person name="Rapoport D."/>
            <person name="Sagova-Mareckova M."/>
            <person name="Sedlacek I."/>
            <person name="Provaznik J."/>
            <person name="Kralova S."/>
            <person name="Pavlinic D."/>
            <person name="Benes V."/>
            <person name="Kopecky J."/>
        </authorList>
    </citation>
    <scope>NUCLEOTIDE SEQUENCE [LARGE SCALE GENOMIC DNA]</scope>
    <source>
        <strain evidence="5 6">15Tr583</strain>
    </source>
</reference>
<accession>A0A6P2BSZ9</accession>
<dbReference type="Proteomes" id="UP000460272">
    <property type="component" value="Unassembled WGS sequence"/>
</dbReference>
<dbReference type="EMBL" id="RPFW01000005">
    <property type="protein sequence ID" value="TVZ02192.1"/>
    <property type="molecule type" value="Genomic_DNA"/>
</dbReference>
<dbReference type="InterPro" id="IPR050268">
    <property type="entry name" value="NADH-dep_flavin_reductase"/>
</dbReference>
<dbReference type="OrthoDB" id="9792858at2"/>